<accession>A0ABY7XFR0</accession>
<name>A0ABY7XFR0_9BACL</name>
<keyword evidence="2" id="KW-1185">Reference proteome</keyword>
<gene>
    <name evidence="1" type="ORF">PUW25_12165</name>
</gene>
<reference evidence="1 2" key="1">
    <citation type="submission" date="2023-02" db="EMBL/GenBank/DDBJ databases">
        <title>Pathogen: clinical or host-associated sample.</title>
        <authorList>
            <person name="Hergert J."/>
            <person name="Casey R."/>
            <person name="Wagner J."/>
            <person name="Young E.L."/>
            <person name="Oakeson K.F."/>
        </authorList>
    </citation>
    <scope>NUCLEOTIDE SEQUENCE [LARGE SCALE GENOMIC DNA]</scope>
    <source>
        <strain evidence="1 2">2022CK-00829</strain>
    </source>
</reference>
<sequence>MNEFLSYMQSRPFYFIVLCPDPEMVAEREAARDKKGYGDWSLHALDQVLRNETSPVGMRPNALSIILNYGSKDEILSPNELIEDLLKVISEIQSRYIHQQ</sequence>
<protein>
    <submittedName>
        <fullName evidence="1">Uncharacterized protein</fullName>
    </submittedName>
</protein>
<dbReference type="EMBL" id="CP118108">
    <property type="protein sequence ID" value="WDI04656.1"/>
    <property type="molecule type" value="Genomic_DNA"/>
</dbReference>
<dbReference type="RefSeq" id="WP_238546354.1">
    <property type="nucleotide sequence ID" value="NZ_CP118106.1"/>
</dbReference>
<dbReference type="Proteomes" id="UP001221519">
    <property type="component" value="Chromosome"/>
</dbReference>
<evidence type="ECO:0000313" key="2">
    <source>
        <dbReference type="Proteomes" id="UP001221519"/>
    </source>
</evidence>
<proteinExistence type="predicted"/>
<organism evidence="1 2">
    <name type="scientific">Paenibacillus urinalis</name>
    <dbReference type="NCBI Taxonomy" id="521520"/>
    <lineage>
        <taxon>Bacteria</taxon>
        <taxon>Bacillati</taxon>
        <taxon>Bacillota</taxon>
        <taxon>Bacilli</taxon>
        <taxon>Bacillales</taxon>
        <taxon>Paenibacillaceae</taxon>
        <taxon>Paenibacillus</taxon>
    </lineage>
</organism>
<evidence type="ECO:0000313" key="1">
    <source>
        <dbReference type="EMBL" id="WDI04656.1"/>
    </source>
</evidence>